<dbReference type="AlphaFoldDB" id="A0A1H5S1Q5"/>
<keyword evidence="4 6" id="KW-1133">Transmembrane helix</keyword>
<dbReference type="GO" id="GO:0022857">
    <property type="term" value="F:transmembrane transporter activity"/>
    <property type="evidence" value="ECO:0007669"/>
    <property type="project" value="TreeGrafter"/>
</dbReference>
<reference evidence="10" key="1">
    <citation type="submission" date="2016-10" db="EMBL/GenBank/DDBJ databases">
        <authorList>
            <person name="Varghese N."/>
            <person name="Submissions S."/>
        </authorList>
    </citation>
    <scope>NUCLEOTIDE SEQUENCE [LARGE SCALE GENOMIC DNA]</scope>
    <source>
        <strain evidence="10">DSM 17298</strain>
    </source>
</reference>
<dbReference type="PANTHER" id="PTHR30572:SF18">
    <property type="entry name" value="ABC-TYPE MACROLIDE FAMILY EXPORT SYSTEM PERMEASE COMPONENT 2"/>
    <property type="match status" value="1"/>
</dbReference>
<sequence length="793" mass="89146">MLSNYIKIALRGFTKHKLTFLINTVGLSLGLWAAIQIGLWIKSEFEVGKGLPEIEQAYRVMEHQTYGSEIFTTTSTPGILAEAMKENLAEVEKAATYSWDEVHLFVSGDKRVKLTGFYAGADYLQILQYPFVHGNREKALTDKSHIVLTEDAAIKLFGKTDVIGESVEMVSNDGRELYVVQGVLADLKNNVPNRFEYILPYKVMFDKPYNQWLGFWGNNGPSTILKLQAGTDADKFSASIKDFILKQKQVENEGSNVELFVFPQSELYLHGSWKDGKLQEGRIKTVKLFAMIGFFILIIACINFMNLSTAKSQKRAKEVGVRKVSGADKASLVYQFLSESLLVTLFSGLLALILVQVTLPIFNNLTGKMLEIPYSELTFWVQLVGVLAFTGLVAGSYPAFYLSATKVVSVFKNHVKGSKNVVLARKGLVLFQFILATGLILSTVVIFRQINYALNQDLGYEKNQLVSVELDGDLFQKYDILKTRLESNPSIESVTRTTHNLTGRSSNTGDVNWEGKDPAFNTLFERFMVDYDFVETMGMKLIEGTDFSREKGADSTLSVIVNRRAFEIITQNNPELRTISIGEETRQISGVVEDFHFQSFHQSMEPAFMLLNPSFGFNSFIRVKPGEMESTLSFIQSVVEELNPEFPFSYRFMDETYARMYQDDVRLRDLAQYFSILTILISCLGLLGLSAHVAEQKTKEIGIRKVLGASTFSILNVINREFIAIVSISIVIGSGLGYWFMSDWLEGYAYRIDFEWWFIPLAAIVILGIALLTVTTQSIKAARANPLNAIKTD</sequence>
<feature type="transmembrane region" description="Helical" evidence="6">
    <location>
        <begin position="332"/>
        <end position="359"/>
    </location>
</feature>
<feature type="transmembrane region" description="Helical" evidence="6">
    <location>
        <begin position="379"/>
        <end position="402"/>
    </location>
</feature>
<gene>
    <name evidence="9" type="ORF">SAMN03080598_00203</name>
</gene>
<dbReference type="Proteomes" id="UP000236736">
    <property type="component" value="Unassembled WGS sequence"/>
</dbReference>
<evidence type="ECO:0000256" key="2">
    <source>
        <dbReference type="ARBA" id="ARBA00022475"/>
    </source>
</evidence>
<feature type="transmembrane region" description="Helical" evidence="6">
    <location>
        <begin position="756"/>
        <end position="774"/>
    </location>
</feature>
<feature type="domain" description="ABC3 transporter permease C-terminal" evidence="7">
    <location>
        <begin position="674"/>
        <end position="786"/>
    </location>
</feature>
<dbReference type="STRING" id="1120964.GCA_001313265_00296"/>
<dbReference type="InterPro" id="IPR050250">
    <property type="entry name" value="Macrolide_Exporter_MacB"/>
</dbReference>
<keyword evidence="3 6" id="KW-0812">Transmembrane</keyword>
<evidence type="ECO:0000259" key="7">
    <source>
        <dbReference type="Pfam" id="PF02687"/>
    </source>
</evidence>
<dbReference type="InterPro" id="IPR025857">
    <property type="entry name" value="MacB_PCD"/>
</dbReference>
<dbReference type="InterPro" id="IPR003838">
    <property type="entry name" value="ABC3_permease_C"/>
</dbReference>
<evidence type="ECO:0000256" key="3">
    <source>
        <dbReference type="ARBA" id="ARBA00022692"/>
    </source>
</evidence>
<dbReference type="Pfam" id="PF02687">
    <property type="entry name" value="FtsX"/>
    <property type="match status" value="2"/>
</dbReference>
<dbReference type="EMBL" id="FNVR01000001">
    <property type="protein sequence ID" value="SEF43701.1"/>
    <property type="molecule type" value="Genomic_DNA"/>
</dbReference>
<feature type="transmembrane region" description="Helical" evidence="6">
    <location>
        <begin position="722"/>
        <end position="741"/>
    </location>
</feature>
<dbReference type="PANTHER" id="PTHR30572">
    <property type="entry name" value="MEMBRANE COMPONENT OF TRANSPORTER-RELATED"/>
    <property type="match status" value="1"/>
</dbReference>
<dbReference type="GO" id="GO:0005886">
    <property type="term" value="C:plasma membrane"/>
    <property type="evidence" value="ECO:0007669"/>
    <property type="project" value="UniProtKB-SubCell"/>
</dbReference>
<feature type="transmembrane region" description="Helical" evidence="6">
    <location>
        <begin position="423"/>
        <end position="447"/>
    </location>
</feature>
<evidence type="ECO:0000256" key="6">
    <source>
        <dbReference type="SAM" id="Phobius"/>
    </source>
</evidence>
<evidence type="ECO:0000313" key="9">
    <source>
        <dbReference type="EMBL" id="SEF43701.1"/>
    </source>
</evidence>
<evidence type="ECO:0000256" key="1">
    <source>
        <dbReference type="ARBA" id="ARBA00004651"/>
    </source>
</evidence>
<organism evidence="9 10">
    <name type="scientific">Algoriphagus boritolerans DSM 17298 = JCM 18970</name>
    <dbReference type="NCBI Taxonomy" id="1120964"/>
    <lineage>
        <taxon>Bacteria</taxon>
        <taxon>Pseudomonadati</taxon>
        <taxon>Bacteroidota</taxon>
        <taxon>Cytophagia</taxon>
        <taxon>Cytophagales</taxon>
        <taxon>Cyclobacteriaceae</taxon>
        <taxon>Algoriphagus</taxon>
    </lineage>
</organism>
<keyword evidence="10" id="KW-1185">Reference proteome</keyword>
<dbReference type="OrthoDB" id="5933722at2"/>
<accession>A0A1H5S1Q5</accession>
<evidence type="ECO:0000313" key="10">
    <source>
        <dbReference type="Proteomes" id="UP000236736"/>
    </source>
</evidence>
<dbReference type="Pfam" id="PF12704">
    <property type="entry name" value="MacB_PCD"/>
    <property type="match status" value="1"/>
</dbReference>
<evidence type="ECO:0000256" key="4">
    <source>
        <dbReference type="ARBA" id="ARBA00022989"/>
    </source>
</evidence>
<protein>
    <submittedName>
        <fullName evidence="9">MacB-like core domain-containing protein</fullName>
    </submittedName>
</protein>
<feature type="domain" description="MacB-like periplasmic core" evidence="8">
    <location>
        <begin position="21"/>
        <end position="242"/>
    </location>
</feature>
<feature type="transmembrane region" description="Helical" evidence="6">
    <location>
        <begin position="20"/>
        <end position="41"/>
    </location>
</feature>
<comment type="subcellular location">
    <subcellularLocation>
        <location evidence="1">Cell membrane</location>
        <topology evidence="1">Multi-pass membrane protein</topology>
    </subcellularLocation>
</comment>
<evidence type="ECO:0000256" key="5">
    <source>
        <dbReference type="ARBA" id="ARBA00023136"/>
    </source>
</evidence>
<evidence type="ECO:0000259" key="8">
    <source>
        <dbReference type="Pfam" id="PF12704"/>
    </source>
</evidence>
<proteinExistence type="predicted"/>
<keyword evidence="5 6" id="KW-0472">Membrane</keyword>
<feature type="transmembrane region" description="Helical" evidence="6">
    <location>
        <begin position="673"/>
        <end position="694"/>
    </location>
</feature>
<feature type="domain" description="ABC3 transporter permease C-terminal" evidence="7">
    <location>
        <begin position="291"/>
        <end position="393"/>
    </location>
</feature>
<keyword evidence="2" id="KW-1003">Cell membrane</keyword>
<name>A0A1H5S1Q5_9BACT</name>
<feature type="transmembrane region" description="Helical" evidence="6">
    <location>
        <begin position="288"/>
        <end position="307"/>
    </location>
</feature>
<dbReference type="RefSeq" id="WP_103922934.1">
    <property type="nucleotide sequence ID" value="NZ_FNVR01000001.1"/>
</dbReference>